<organism evidence="1 2">
    <name type="scientific">Legionella impletisoli</name>
    <dbReference type="NCBI Taxonomy" id="343510"/>
    <lineage>
        <taxon>Bacteria</taxon>
        <taxon>Pseudomonadati</taxon>
        <taxon>Pseudomonadota</taxon>
        <taxon>Gammaproteobacteria</taxon>
        <taxon>Legionellales</taxon>
        <taxon>Legionellaceae</taxon>
        <taxon>Legionella</taxon>
    </lineage>
</organism>
<gene>
    <name evidence="1" type="primary">wbmP</name>
    <name evidence="1" type="ORF">GCM10007966_05740</name>
</gene>
<evidence type="ECO:0008006" key="3">
    <source>
        <dbReference type="Google" id="ProtNLM"/>
    </source>
</evidence>
<comment type="caution">
    <text evidence="1">The sequence shown here is derived from an EMBL/GenBank/DDBJ whole genome shotgun (WGS) entry which is preliminary data.</text>
</comment>
<dbReference type="Proteomes" id="UP000630149">
    <property type="component" value="Unassembled WGS sequence"/>
</dbReference>
<evidence type="ECO:0000313" key="1">
    <source>
        <dbReference type="EMBL" id="GGI80066.1"/>
    </source>
</evidence>
<dbReference type="EMBL" id="BMOB01000002">
    <property type="protein sequence ID" value="GGI80066.1"/>
    <property type="molecule type" value="Genomic_DNA"/>
</dbReference>
<dbReference type="Pfam" id="PF08889">
    <property type="entry name" value="WbqC"/>
    <property type="match status" value="1"/>
</dbReference>
<dbReference type="RefSeq" id="WP_131775904.1">
    <property type="nucleotide sequence ID" value="NZ_BMOB01000002.1"/>
</dbReference>
<dbReference type="OrthoDB" id="3611744at2"/>
<dbReference type="InterPro" id="IPR014985">
    <property type="entry name" value="WbqC"/>
</dbReference>
<protein>
    <recommendedName>
        <fullName evidence="3">WbqC-like protein family protein</fullName>
    </recommendedName>
</protein>
<evidence type="ECO:0000313" key="2">
    <source>
        <dbReference type="Proteomes" id="UP000630149"/>
    </source>
</evidence>
<sequence length="229" mass="26585">MTICAIHQPNFFPWGGYFDKIKRADVFIFLDEVAYPKSGSGAGSWCNRVKLLNSGKPSWYGLPIQRENGIQLIKTVSFTNKDYHLKKITKALEYNYKKTKYYRELYPFIKSLLHYPAINLVEYNIHAITKLADFLGLSTHFVRQSELVHSKSSNELLIELIKQVNADTYLSGNGSADYLEDKFFKQAGIELIYQNQDPINNFVHSLNIDQEERSLSILHFLMMYYGEFL</sequence>
<reference evidence="1" key="1">
    <citation type="journal article" date="2014" name="Int. J. Syst. Evol. Microbiol.">
        <title>Complete genome sequence of Corynebacterium casei LMG S-19264T (=DSM 44701T), isolated from a smear-ripened cheese.</title>
        <authorList>
            <consortium name="US DOE Joint Genome Institute (JGI-PGF)"/>
            <person name="Walter F."/>
            <person name="Albersmeier A."/>
            <person name="Kalinowski J."/>
            <person name="Ruckert C."/>
        </authorList>
    </citation>
    <scope>NUCLEOTIDE SEQUENCE</scope>
    <source>
        <strain evidence="1">JCM 13919</strain>
    </source>
</reference>
<keyword evidence="2" id="KW-1185">Reference proteome</keyword>
<name>A0A917JPA2_9GAMM</name>
<proteinExistence type="predicted"/>
<accession>A0A917JPA2</accession>
<dbReference type="AlphaFoldDB" id="A0A917JPA2"/>
<reference evidence="1" key="2">
    <citation type="submission" date="2020-09" db="EMBL/GenBank/DDBJ databases">
        <authorList>
            <person name="Sun Q."/>
            <person name="Ohkuma M."/>
        </authorList>
    </citation>
    <scope>NUCLEOTIDE SEQUENCE</scope>
    <source>
        <strain evidence="1">JCM 13919</strain>
    </source>
</reference>